<proteinExistence type="inferred from homology"/>
<dbReference type="PROSITE" id="PS51196">
    <property type="entry name" value="SECA_MOTOR_DEAD"/>
    <property type="match status" value="1"/>
</dbReference>
<dbReference type="FunFam" id="3.90.1440.10:FF:000003">
    <property type="entry name" value="Preprotein translocase SecA subunit"/>
    <property type="match status" value="1"/>
</dbReference>
<dbReference type="CDD" id="cd14798">
    <property type="entry name" value="RX-CC_like"/>
    <property type="match status" value="1"/>
</dbReference>
<keyword evidence="11 17" id="KW-0653">Protein transport</keyword>
<dbReference type="InterPro" id="IPR014001">
    <property type="entry name" value="Helicase_ATP-bd"/>
</dbReference>
<dbReference type="OrthoDB" id="27934at2759"/>
<dbReference type="PROSITE" id="PS51192">
    <property type="entry name" value="HELICASE_ATP_BIND_1"/>
    <property type="match status" value="1"/>
</dbReference>
<dbReference type="CDD" id="cd18803">
    <property type="entry name" value="SF2_C_secA"/>
    <property type="match status" value="1"/>
</dbReference>
<dbReference type="InterPro" id="IPR014018">
    <property type="entry name" value="SecA_motor_DEAD"/>
</dbReference>
<dbReference type="GO" id="GO:0009941">
    <property type="term" value="C:chloroplast envelope"/>
    <property type="evidence" value="ECO:0007669"/>
    <property type="project" value="TreeGrafter"/>
</dbReference>
<keyword evidence="18" id="KW-0732">Signal</keyword>
<evidence type="ECO:0000256" key="15">
    <source>
        <dbReference type="ARBA" id="ARBA00023136"/>
    </source>
</evidence>
<dbReference type="Pfam" id="PF23559">
    <property type="entry name" value="WHD_DRP"/>
    <property type="match status" value="1"/>
</dbReference>
<dbReference type="CDD" id="cd17928">
    <property type="entry name" value="DEXDc_SecA"/>
    <property type="match status" value="1"/>
</dbReference>
<dbReference type="Pfam" id="PF23598">
    <property type="entry name" value="LRR_14"/>
    <property type="match status" value="1"/>
</dbReference>
<dbReference type="GO" id="GO:0009626">
    <property type="term" value="P:plant-type hypersensitive response"/>
    <property type="evidence" value="ECO:0007669"/>
    <property type="project" value="UniProtKB-ARBA"/>
</dbReference>
<evidence type="ECO:0000256" key="17">
    <source>
        <dbReference type="RuleBase" id="RU003874"/>
    </source>
</evidence>
<dbReference type="Pfam" id="PF18052">
    <property type="entry name" value="Rx_N"/>
    <property type="match status" value="1"/>
</dbReference>
<dbReference type="Pfam" id="PF00931">
    <property type="entry name" value="NB-ARC"/>
    <property type="match status" value="1"/>
</dbReference>
<accession>A0A811QNN8</accession>
<dbReference type="InterPro" id="IPR002182">
    <property type="entry name" value="NB-ARC"/>
</dbReference>
<evidence type="ECO:0000259" key="19">
    <source>
        <dbReference type="PROSITE" id="PS51192"/>
    </source>
</evidence>
<dbReference type="InterPro" id="IPR020937">
    <property type="entry name" value="SecA_CS"/>
</dbReference>
<evidence type="ECO:0000256" key="1">
    <source>
        <dbReference type="ARBA" id="ARBA00004170"/>
    </source>
</evidence>
<evidence type="ECO:0000256" key="3">
    <source>
        <dbReference type="ARBA" id="ARBA00007650"/>
    </source>
</evidence>
<dbReference type="Gene3D" id="1.10.3060.10">
    <property type="entry name" value="Helical scaffold and wing domains of SecA"/>
    <property type="match status" value="2"/>
</dbReference>
<dbReference type="GO" id="GO:0042742">
    <property type="term" value="P:defense response to bacterium"/>
    <property type="evidence" value="ECO:0007669"/>
    <property type="project" value="UniProtKB-ARBA"/>
</dbReference>
<dbReference type="GO" id="GO:0005524">
    <property type="term" value="F:ATP binding"/>
    <property type="evidence" value="ECO:0007669"/>
    <property type="project" value="UniProtKB-KW"/>
</dbReference>
<keyword evidence="5 17" id="KW-0813">Transport</keyword>
<dbReference type="FunFam" id="1.10.3060.10:FF:000008">
    <property type="entry name" value="Protein translocase subunit SecA"/>
    <property type="match status" value="1"/>
</dbReference>
<sequence length="1864" mass="209479">MAEAVVGVLIGKLAVALANQAAAYGASLLGKEASALKGLFGEIHKAKEELVSMKAYLHESEKFKDTDETTGIFINKIRELSFQIEDVVDEFMYKLEDDKHGGFAAKMKKRIKHVKVWHRLAHKLRDINVELEEAAKRRARYVIPGMQGQAGRGDHHARPTNQNLCFAREDDVVGIEDNATKLKQWLIVLASGHHGTSTAALRFPLRGSAGAQTSIEQTAEHGHGYLAPSGPLLSGAYVVRTRQQRRAKETAARYGASLVSLPPTRRVSTAEAGAAWPPAPAALRAFRVKVKRARSTVPMTRATPTDTSTREQRSWVTVSQSYQVEDLLKRIAREFGIITDAINMEIRSLVEIIRKHLEGKRYILVLDDVWEKDVWINIMEVFPTKCSRRFVMTSRKLEVASLATSNCTIEMEPLGYKHSLELFCRLTFGNSDDRRCPLELLDLAVKFLQKCEGLPIAIACIGRLLSFKQPTYSEWDSVYKELELQSSNNVMQGVDSILKVSLEDLPYKLKNCFLHCAIFPEDYELKRRRSIRHWITSGFIKVKENKTLEQVAEGYLNDLVNRSLLQVVRKNASGRVKCCRMHDVIRHLALDKAAKECFGKVYEGHGTFSVDGTRRLSIKSTNIVPLNPSGATHLRAIYVFTSSVVDLLRTILASTTLLSTLDLQGTEIKCLPNEVFSLFNLHFLGLRKTGIETLPEAVGRLQNLEVLDAVGTGMLSLPKNVAKLKKLRYLYATVIVAERRLMRQYGVKVPRGIIKNLTGLHALQKVKACSETLRDVAALTELRRFSVDEWTSEHSSSLSSALLNMSNLVNLSITTLNENESFPRLRELRISGARELSQVEIEEDALGSLVKLHFSGCPEMKRLPRGIKDLSTLDELCLEDAADELIKILRQEGEANECKEELMKISHIRRLKAKTAEFRDRLTRGETLADVQGEAFAVVREAARRTLGMRHFDVQIIGGAVLNDGCIAEMKTGEGKTLVSTLAAYLNALTGEGVHVVTVNDYLAQRDAEWMGRVHRFLGLTVGLVQAGMKSDERRASYRCDITYTNNSELGFDYLRDNLSRNKEQLVMRWPRPFHFAIVDEVDSVLIDEGRNPLLISGEDNRDAARYPVAAKVAELLMEGVHYTIELKGNNIDLTEEGVAHAEIILGTDDLWDENDPWARFVMNALKAKVFYRRDVQYIVRDGKAIIINELTGRVEPKRRWSDGIHQAVEAKEGLKIQADSVIVAQITYQSLFKLYPKLSGMTGTAKTEEKEFLKMFKMPVIEVPTNLPNIRVDLPIQAFATARGKWQYVRAEVESMFQLGRPVLVGTTSVESSEYLSELLKVRNIPHNVLNARPKYAAREAEIIAQAGRKHAITISTNMAGRGTDIILGGNPKMLAKEIVEDNILPFLTHEPPDIDMEGESTSHKGLSNIELGPSSVGLLAKAAIMSKYIHKSERNEWSLSKAKSTIAESIEMGQMIGMEKLQERMTEESEMYPLCDAIGLAYLSVLRDCEIHCSAEGAAVKRLGGLHVVGTSLHESRRIDNQLRGRAGRQGDPGSTRFMVSLQDDIFQKFNLDTEWAVRLISRITNDEDIAIESNVVVKQLLGLQINAEKYYFGIRKSLVEFDEVLEVQRKHVYNLRQVILSGDSESCSEQIFQYMQAVADEIVLLNVDPQKPPKAWNLVKLLDEFVGLGGKLLSETFKDIQGQNLQSALEEMQGWGPVKADSFALPNMPMPPDSLRGIRKKTSSIMRWFAICVDDTSKKGRYTNTANLLRKYFGDFLIATYLNAVQESRYDDGYISGIEREVLLKTLDTLWKDHLVNMNKLSSAVNVRSFGHKNPLEEYKIDGCRFFISMLSATRRLTVESLLHYWSSPMESEEIFDTEDQ</sequence>
<evidence type="ECO:0000256" key="14">
    <source>
        <dbReference type="ARBA" id="ARBA00023054"/>
    </source>
</evidence>
<evidence type="ECO:0000259" key="20">
    <source>
        <dbReference type="PROSITE" id="PS51196"/>
    </source>
</evidence>
<evidence type="ECO:0000256" key="11">
    <source>
        <dbReference type="ARBA" id="ARBA00022927"/>
    </source>
</evidence>
<dbReference type="PROSITE" id="PS01312">
    <property type="entry name" value="SECA"/>
    <property type="match status" value="1"/>
</dbReference>
<dbReference type="InterPro" id="IPR038005">
    <property type="entry name" value="RX-like_CC"/>
</dbReference>
<dbReference type="InterPro" id="IPR058922">
    <property type="entry name" value="WHD_DRP"/>
</dbReference>
<evidence type="ECO:0000256" key="10">
    <source>
        <dbReference type="ARBA" id="ARBA00022840"/>
    </source>
</evidence>
<evidence type="ECO:0000313" key="21">
    <source>
        <dbReference type="EMBL" id="CAD6257743.1"/>
    </source>
</evidence>
<dbReference type="FunFam" id="1.10.10.10:FF:000322">
    <property type="entry name" value="Probable disease resistance protein At1g63360"/>
    <property type="match status" value="1"/>
</dbReference>
<dbReference type="InterPro" id="IPR055414">
    <property type="entry name" value="LRR_R13L4/SHOC2-like"/>
</dbReference>
<dbReference type="SUPFAM" id="SSF52540">
    <property type="entry name" value="P-loop containing nucleoside triphosphate hydrolases"/>
    <property type="match status" value="3"/>
</dbReference>
<dbReference type="InterPro" id="IPR011130">
    <property type="entry name" value="SecA_preprotein_X-link_dom"/>
</dbReference>
<dbReference type="Gene3D" id="3.40.50.300">
    <property type="entry name" value="P-loop containing nucleotide triphosphate hydrolases"/>
    <property type="match status" value="3"/>
</dbReference>
<evidence type="ECO:0000256" key="12">
    <source>
        <dbReference type="ARBA" id="ARBA00022967"/>
    </source>
</evidence>
<dbReference type="InterPro" id="IPR011116">
    <property type="entry name" value="SecA_Wing/Scaffold"/>
</dbReference>
<dbReference type="Pfam" id="PF01043">
    <property type="entry name" value="SecA_PP_bind"/>
    <property type="match status" value="1"/>
</dbReference>
<evidence type="ECO:0000256" key="9">
    <source>
        <dbReference type="ARBA" id="ARBA00022821"/>
    </source>
</evidence>
<dbReference type="SMART" id="SM00957">
    <property type="entry name" value="SecA_DEAD"/>
    <property type="match status" value="1"/>
</dbReference>
<organism evidence="21 22">
    <name type="scientific">Miscanthus lutarioriparius</name>
    <dbReference type="NCBI Taxonomy" id="422564"/>
    <lineage>
        <taxon>Eukaryota</taxon>
        <taxon>Viridiplantae</taxon>
        <taxon>Streptophyta</taxon>
        <taxon>Embryophyta</taxon>
        <taxon>Tracheophyta</taxon>
        <taxon>Spermatophyta</taxon>
        <taxon>Magnoliopsida</taxon>
        <taxon>Liliopsida</taxon>
        <taxon>Poales</taxon>
        <taxon>Poaceae</taxon>
        <taxon>PACMAD clade</taxon>
        <taxon>Panicoideae</taxon>
        <taxon>Andropogonodae</taxon>
        <taxon>Andropogoneae</taxon>
        <taxon>Saccharinae</taxon>
        <taxon>Miscanthus</taxon>
    </lineage>
</organism>
<evidence type="ECO:0000313" key="22">
    <source>
        <dbReference type="Proteomes" id="UP000604825"/>
    </source>
</evidence>
<dbReference type="EMBL" id="CAJGYO010000010">
    <property type="protein sequence ID" value="CAD6257743.1"/>
    <property type="molecule type" value="Genomic_DNA"/>
</dbReference>
<dbReference type="Pfam" id="PF21090">
    <property type="entry name" value="P-loop_SecA"/>
    <property type="match status" value="1"/>
</dbReference>
<dbReference type="InterPro" id="IPR000185">
    <property type="entry name" value="SecA"/>
</dbReference>
<feature type="domain" description="Helicase ATP-binding" evidence="19">
    <location>
        <begin position="957"/>
        <end position="1098"/>
    </location>
</feature>
<dbReference type="InterPro" id="IPR036670">
    <property type="entry name" value="SecA_X-link_sf"/>
</dbReference>
<evidence type="ECO:0000256" key="16">
    <source>
        <dbReference type="ARBA" id="ARBA00034043"/>
    </source>
</evidence>
<dbReference type="InterPro" id="IPR042197">
    <property type="entry name" value="Apaf_helical"/>
</dbReference>
<dbReference type="Gene3D" id="3.90.1440.10">
    <property type="entry name" value="SecA, preprotein cross-linking domain"/>
    <property type="match status" value="1"/>
</dbReference>
<comment type="similarity">
    <text evidence="3 17">Belongs to the SecA family.</text>
</comment>
<dbReference type="GO" id="GO:0016464">
    <property type="term" value="F:chloroplast protein-transporting ATPase activity"/>
    <property type="evidence" value="ECO:0007669"/>
    <property type="project" value="UniProtKB-EC"/>
</dbReference>
<dbReference type="SUPFAM" id="SSF81767">
    <property type="entry name" value="Pre-protein crosslinking domain of SecA"/>
    <property type="match status" value="1"/>
</dbReference>
<keyword evidence="6" id="KW-0433">Leucine-rich repeat</keyword>
<feature type="chain" id="PRO_5032697026" description="Protein translocase subunit SecA" evidence="18">
    <location>
        <begin position="19"/>
        <end position="1864"/>
    </location>
</feature>
<comment type="similarity">
    <text evidence="4">Belongs to the disease resistance NB-LRR family.</text>
</comment>
<dbReference type="InterPro" id="IPR032675">
    <property type="entry name" value="LRR_dom_sf"/>
</dbReference>
<protein>
    <recommendedName>
        <fullName evidence="17">Protein translocase subunit SecA</fullName>
    </recommendedName>
</protein>
<evidence type="ECO:0000256" key="2">
    <source>
        <dbReference type="ARBA" id="ARBA00004229"/>
    </source>
</evidence>
<dbReference type="InterPro" id="IPR036266">
    <property type="entry name" value="SecA_Wing/Scaffold_sf"/>
</dbReference>
<evidence type="ECO:0000256" key="7">
    <source>
        <dbReference type="ARBA" id="ARBA00022737"/>
    </source>
</evidence>
<evidence type="ECO:0000256" key="5">
    <source>
        <dbReference type="ARBA" id="ARBA00022448"/>
    </source>
</evidence>
<evidence type="ECO:0000256" key="4">
    <source>
        <dbReference type="ARBA" id="ARBA00008894"/>
    </source>
</evidence>
<comment type="caution">
    <text evidence="21">The sequence shown here is derived from an EMBL/GenBank/DDBJ whole genome shotgun (WGS) entry which is preliminary data.</text>
</comment>
<dbReference type="GO" id="GO:0002758">
    <property type="term" value="P:innate immune response-activating signaling pathway"/>
    <property type="evidence" value="ECO:0007669"/>
    <property type="project" value="UniProtKB-ARBA"/>
</dbReference>
<gene>
    <name evidence="21" type="ORF">NCGR_LOCUS41227</name>
</gene>
<dbReference type="Gene3D" id="1.10.8.430">
    <property type="entry name" value="Helical domain of apoptotic protease-activating factors"/>
    <property type="match status" value="1"/>
</dbReference>
<dbReference type="GO" id="GO:0016020">
    <property type="term" value="C:membrane"/>
    <property type="evidence" value="ECO:0007669"/>
    <property type="project" value="UniProtKB-SubCell"/>
</dbReference>
<dbReference type="Proteomes" id="UP000604825">
    <property type="component" value="Unassembled WGS sequence"/>
</dbReference>
<dbReference type="InterPro" id="IPR044722">
    <property type="entry name" value="SecA_SF2_C"/>
</dbReference>
<dbReference type="SUPFAM" id="SSF52058">
    <property type="entry name" value="L domain-like"/>
    <property type="match status" value="1"/>
</dbReference>
<dbReference type="Gene3D" id="1.20.5.4130">
    <property type="match status" value="1"/>
</dbReference>
<evidence type="ECO:0000256" key="18">
    <source>
        <dbReference type="SAM" id="SignalP"/>
    </source>
</evidence>
<dbReference type="NCBIfam" id="TIGR00963">
    <property type="entry name" value="secA"/>
    <property type="match status" value="1"/>
</dbReference>
<name>A0A811QNN8_9POAL</name>
<keyword evidence="10 17" id="KW-0067">ATP-binding</keyword>
<dbReference type="SUPFAM" id="SSF81886">
    <property type="entry name" value="Helical scaffold and wing domains of SecA"/>
    <property type="match status" value="2"/>
</dbReference>
<dbReference type="GO" id="GO:0017038">
    <property type="term" value="P:protein import"/>
    <property type="evidence" value="ECO:0007669"/>
    <property type="project" value="InterPro"/>
</dbReference>
<keyword evidence="14" id="KW-0175">Coiled coil</keyword>
<dbReference type="FunFam" id="3.40.50.300:FF:000334">
    <property type="entry name" value="Protein translocase subunit SecA"/>
    <property type="match status" value="1"/>
</dbReference>
<dbReference type="PANTHER" id="PTHR30612:SF11">
    <property type="entry name" value="PROTEIN TRANSLOCASE SUBUNIT SECA2, CHLOROPLASTIC"/>
    <property type="match status" value="1"/>
</dbReference>
<dbReference type="FunFam" id="1.10.3060.10:FF:000005">
    <property type="entry name" value="Protein translocase subunit SecA"/>
    <property type="match status" value="1"/>
</dbReference>
<dbReference type="GO" id="GO:0043531">
    <property type="term" value="F:ADP binding"/>
    <property type="evidence" value="ECO:0007669"/>
    <property type="project" value="InterPro"/>
</dbReference>
<dbReference type="InterPro" id="IPR036388">
    <property type="entry name" value="WH-like_DNA-bd_sf"/>
</dbReference>
<keyword evidence="8 17" id="KW-0547">Nucleotide-binding</keyword>
<feature type="signal peptide" evidence="18">
    <location>
        <begin position="1"/>
        <end position="18"/>
    </location>
</feature>
<dbReference type="InterPro" id="IPR041118">
    <property type="entry name" value="Rx_N"/>
</dbReference>
<evidence type="ECO:0000256" key="6">
    <source>
        <dbReference type="ARBA" id="ARBA00022614"/>
    </source>
</evidence>
<dbReference type="SMART" id="SM00958">
    <property type="entry name" value="SecA_PP_bind"/>
    <property type="match status" value="1"/>
</dbReference>
<dbReference type="GO" id="GO:0006605">
    <property type="term" value="P:protein targeting"/>
    <property type="evidence" value="ECO:0007669"/>
    <property type="project" value="InterPro"/>
</dbReference>
<feature type="domain" description="SecA family profile" evidence="20">
    <location>
        <begin position="871"/>
        <end position="1575"/>
    </location>
</feature>
<dbReference type="Gene3D" id="3.80.10.10">
    <property type="entry name" value="Ribonuclease Inhibitor"/>
    <property type="match status" value="1"/>
</dbReference>
<keyword evidence="13 17" id="KW-0811">Translocation</keyword>
<dbReference type="Pfam" id="PF07516">
    <property type="entry name" value="SecA_SW"/>
    <property type="match status" value="1"/>
</dbReference>
<comment type="subcellular location">
    <subcellularLocation>
        <location evidence="1">Membrane</location>
        <topology evidence="1">Peripheral membrane protein</topology>
    </subcellularLocation>
    <subcellularLocation>
        <location evidence="2">Plastid</location>
        <location evidence="2">Chloroplast</location>
    </subcellularLocation>
</comment>
<dbReference type="Pfam" id="PF07517">
    <property type="entry name" value="SecA_DEAD"/>
    <property type="match status" value="1"/>
</dbReference>
<dbReference type="PRINTS" id="PR00906">
    <property type="entry name" value="SECA"/>
</dbReference>
<dbReference type="PANTHER" id="PTHR30612">
    <property type="entry name" value="SECA INNER MEMBRANE COMPONENT OF SEC PROTEIN SECRETION SYSTEM"/>
    <property type="match status" value="1"/>
</dbReference>
<comment type="catalytic activity">
    <reaction evidence="16">
        <text>ATP + H2O + chloroplast-proteinSide 1 = ADP + phosphate + chloroplast-proteinSide 2.</text>
        <dbReference type="EC" id="7.4.2.4"/>
    </reaction>
</comment>
<dbReference type="HAMAP" id="MF_01382">
    <property type="entry name" value="SecA"/>
    <property type="match status" value="1"/>
</dbReference>
<evidence type="ECO:0000256" key="13">
    <source>
        <dbReference type="ARBA" id="ARBA00023010"/>
    </source>
</evidence>
<keyword evidence="7" id="KW-0677">Repeat</keyword>
<keyword evidence="15" id="KW-0472">Membrane</keyword>
<keyword evidence="9" id="KW-0611">Plant defense</keyword>
<dbReference type="InterPro" id="IPR011115">
    <property type="entry name" value="SecA_DEAD"/>
</dbReference>
<reference evidence="21" key="1">
    <citation type="submission" date="2020-10" db="EMBL/GenBank/DDBJ databases">
        <authorList>
            <person name="Han B."/>
            <person name="Lu T."/>
            <person name="Zhao Q."/>
            <person name="Huang X."/>
            <person name="Zhao Y."/>
        </authorList>
    </citation>
    <scope>NUCLEOTIDE SEQUENCE</scope>
</reference>
<dbReference type="InterPro" id="IPR027417">
    <property type="entry name" value="P-loop_NTPase"/>
</dbReference>
<keyword evidence="22" id="KW-1185">Reference proteome</keyword>
<evidence type="ECO:0000256" key="8">
    <source>
        <dbReference type="ARBA" id="ARBA00022741"/>
    </source>
</evidence>
<keyword evidence="12" id="KW-1278">Translocase</keyword>
<dbReference type="Gene3D" id="1.10.10.10">
    <property type="entry name" value="Winged helix-like DNA-binding domain superfamily/Winged helix DNA-binding domain"/>
    <property type="match status" value="1"/>
</dbReference>
<dbReference type="GO" id="GO:0006886">
    <property type="term" value="P:intracellular protein transport"/>
    <property type="evidence" value="ECO:0007669"/>
    <property type="project" value="InterPro"/>
</dbReference>